<dbReference type="PANTHER" id="PTHR45754:SF3">
    <property type="entry name" value="METHYLENETETRAHYDROFOLATE REDUCTASE (NADPH)"/>
    <property type="match status" value="1"/>
</dbReference>
<evidence type="ECO:0000256" key="5">
    <source>
        <dbReference type="ARBA" id="ARBA00022827"/>
    </source>
</evidence>
<evidence type="ECO:0000256" key="4">
    <source>
        <dbReference type="ARBA" id="ARBA00022630"/>
    </source>
</evidence>
<evidence type="ECO:0000256" key="2">
    <source>
        <dbReference type="ARBA" id="ARBA00004777"/>
    </source>
</evidence>
<dbReference type="Gene3D" id="3.20.20.220">
    <property type="match status" value="1"/>
</dbReference>
<dbReference type="Pfam" id="PF02219">
    <property type="entry name" value="MTHFR"/>
    <property type="match status" value="1"/>
</dbReference>
<dbReference type="GO" id="GO:0005829">
    <property type="term" value="C:cytosol"/>
    <property type="evidence" value="ECO:0007669"/>
    <property type="project" value="TreeGrafter"/>
</dbReference>
<dbReference type="CDD" id="cd00537">
    <property type="entry name" value="MTHFR"/>
    <property type="match status" value="1"/>
</dbReference>
<protein>
    <submittedName>
        <fullName evidence="7">Unannotated protein</fullName>
    </submittedName>
</protein>
<dbReference type="InterPro" id="IPR003171">
    <property type="entry name" value="Mehydrof_redctse-like"/>
</dbReference>
<evidence type="ECO:0000313" key="7">
    <source>
        <dbReference type="EMBL" id="CAB4874086.1"/>
    </source>
</evidence>
<dbReference type="GO" id="GO:0009086">
    <property type="term" value="P:methionine biosynthetic process"/>
    <property type="evidence" value="ECO:0007669"/>
    <property type="project" value="TreeGrafter"/>
</dbReference>
<sequence>MRIDQLLAAGATRSFEFFPPKNDAESAILADTIRDLRSLDPSFVSVTYRGGRESRQRTFDLVHSIETEGHITAMAHLICVGHGRDEMRDILQNYVDGGVENIMALGGDIPVDPALQGGEFTHALELVELAREVGSFSIGVAAHPLGHPRSDDLVSDRKHLATKLREADFAVTQFFFDFEEWRRLVNELGSLGVTKPVLPGIMPVTTLSGVTRMADMGAAVPIWLVERLERAHEQGGSPAVRTEGIRAATELCRELLDGGAPGLHFYTLNRSTATQEIHSQLFG</sequence>
<keyword evidence="6" id="KW-0560">Oxidoreductase</keyword>
<accession>A0A6J7DTV8</accession>
<reference evidence="7" key="1">
    <citation type="submission" date="2020-05" db="EMBL/GenBank/DDBJ databases">
        <authorList>
            <person name="Chiriac C."/>
            <person name="Salcher M."/>
            <person name="Ghai R."/>
            <person name="Kavagutti S V."/>
        </authorList>
    </citation>
    <scope>NUCLEOTIDE SEQUENCE</scope>
</reference>
<organism evidence="7">
    <name type="scientific">freshwater metagenome</name>
    <dbReference type="NCBI Taxonomy" id="449393"/>
    <lineage>
        <taxon>unclassified sequences</taxon>
        <taxon>metagenomes</taxon>
        <taxon>ecological metagenomes</taxon>
    </lineage>
</organism>
<evidence type="ECO:0000256" key="1">
    <source>
        <dbReference type="ARBA" id="ARBA00001974"/>
    </source>
</evidence>
<evidence type="ECO:0000256" key="6">
    <source>
        <dbReference type="ARBA" id="ARBA00023002"/>
    </source>
</evidence>
<gene>
    <name evidence="7" type="ORF">UFOPK3381_00975</name>
</gene>
<dbReference type="AlphaFoldDB" id="A0A6J7DTV8"/>
<dbReference type="InterPro" id="IPR029041">
    <property type="entry name" value="FAD-linked_oxidoreductase-like"/>
</dbReference>
<comment type="similarity">
    <text evidence="3">Belongs to the methylenetetrahydrofolate reductase family.</text>
</comment>
<name>A0A6J7DTV8_9ZZZZ</name>
<keyword evidence="4" id="KW-0285">Flavoprotein</keyword>
<dbReference type="PANTHER" id="PTHR45754">
    <property type="entry name" value="METHYLENETETRAHYDROFOLATE REDUCTASE"/>
    <property type="match status" value="1"/>
</dbReference>
<comment type="cofactor">
    <cofactor evidence="1">
        <name>FAD</name>
        <dbReference type="ChEBI" id="CHEBI:57692"/>
    </cofactor>
</comment>
<keyword evidence="5" id="KW-0274">FAD</keyword>
<dbReference type="EMBL" id="CAFBLN010000041">
    <property type="protein sequence ID" value="CAB4874086.1"/>
    <property type="molecule type" value="Genomic_DNA"/>
</dbReference>
<dbReference type="GO" id="GO:0004489">
    <property type="term" value="F:methylenetetrahydrofolate reductase [NAD(P)H] activity"/>
    <property type="evidence" value="ECO:0007669"/>
    <property type="project" value="InterPro"/>
</dbReference>
<dbReference type="GO" id="GO:0035999">
    <property type="term" value="P:tetrahydrofolate interconversion"/>
    <property type="evidence" value="ECO:0007669"/>
    <property type="project" value="UniProtKB-UniPathway"/>
</dbReference>
<dbReference type="SUPFAM" id="SSF51730">
    <property type="entry name" value="FAD-linked oxidoreductase"/>
    <property type="match status" value="1"/>
</dbReference>
<proteinExistence type="inferred from homology"/>
<evidence type="ECO:0000256" key="3">
    <source>
        <dbReference type="ARBA" id="ARBA00006743"/>
    </source>
</evidence>
<dbReference type="UniPathway" id="UPA00193"/>
<comment type="pathway">
    <text evidence="2">One-carbon metabolism; tetrahydrofolate interconversion.</text>
</comment>
<dbReference type="GO" id="GO:0071949">
    <property type="term" value="F:FAD binding"/>
    <property type="evidence" value="ECO:0007669"/>
    <property type="project" value="TreeGrafter"/>
</dbReference>